<proteinExistence type="predicted"/>
<dbReference type="PANTHER" id="PTHR21310">
    <property type="entry name" value="AMINOGLYCOSIDE PHOSPHOTRANSFERASE-RELATED-RELATED"/>
    <property type="match status" value="1"/>
</dbReference>
<dbReference type="Proteomes" id="UP000509510">
    <property type="component" value="Chromosome IV"/>
</dbReference>
<organism evidence="1 2">
    <name type="scientific">Talaromyces rugulosus</name>
    <name type="common">Penicillium rugulosum</name>
    <dbReference type="NCBI Taxonomy" id="121627"/>
    <lineage>
        <taxon>Eukaryota</taxon>
        <taxon>Fungi</taxon>
        <taxon>Dikarya</taxon>
        <taxon>Ascomycota</taxon>
        <taxon>Pezizomycotina</taxon>
        <taxon>Eurotiomycetes</taxon>
        <taxon>Eurotiomycetidae</taxon>
        <taxon>Eurotiales</taxon>
        <taxon>Trichocomaceae</taxon>
        <taxon>Talaromyces</taxon>
        <taxon>Talaromyces sect. Islandici</taxon>
    </lineage>
</organism>
<dbReference type="InterPro" id="IPR051678">
    <property type="entry name" value="AGP_Transferase"/>
</dbReference>
<gene>
    <name evidence="1" type="ORF">TRUGW13939_07120</name>
</gene>
<dbReference type="AlphaFoldDB" id="A0A7H8R1W5"/>
<reference evidence="2" key="1">
    <citation type="submission" date="2020-06" db="EMBL/GenBank/DDBJ databases">
        <title>A chromosome-scale genome assembly of Talaromyces rugulosus W13939.</title>
        <authorList>
            <person name="Wang B."/>
            <person name="Guo L."/>
            <person name="Ye K."/>
            <person name="Wang L."/>
        </authorList>
    </citation>
    <scope>NUCLEOTIDE SEQUENCE [LARGE SCALE GENOMIC DNA]</scope>
    <source>
        <strain evidence="2">W13939</strain>
    </source>
</reference>
<accession>A0A7H8R1W5</accession>
<evidence type="ECO:0000313" key="2">
    <source>
        <dbReference type="Proteomes" id="UP000509510"/>
    </source>
</evidence>
<dbReference type="InterPro" id="IPR011009">
    <property type="entry name" value="Kinase-like_dom_sf"/>
</dbReference>
<dbReference type="KEGG" id="trg:TRUGW13939_07120"/>
<dbReference type="PANTHER" id="PTHR21310:SF15">
    <property type="entry name" value="AMINOGLYCOSIDE PHOSPHOTRANSFERASE DOMAIN-CONTAINING PROTEIN"/>
    <property type="match status" value="1"/>
</dbReference>
<dbReference type="GeneID" id="55994613"/>
<evidence type="ECO:0000313" key="1">
    <source>
        <dbReference type="EMBL" id="QKX59978.1"/>
    </source>
</evidence>
<sequence length="367" mass="42319">MMGNQNCHAEITFQDNIKWLARFRLIRTSSPPHEVRDCILRSEAATLMYLQRHTRIPVPKIFHWACESDPKNELGVGYILMEKLDGKPLEWQAITSTQKKKIMQQLVNIFLEIEKNPFDAMGSLVYSVENTRDFHIKGLAQSPTFQVANKSPIGPFSSSLEGTRAILKSYLAMIASGEIVAYDPVDIYLVHRLRLEIVDSLWKDIPSSNGRFFLKHPDDKGDHILVNDTFDIVGIIDWEWTYTVSKAEAFCSPCMMWPVEEFYDGNNALDQDELRLADIFRERGREDLAQCVTQGRKVQRFFFGLGTETSFLDKSTFTSLFKGLQQAFSLEEEDWEQWKDSALGKWEDDEFLQALLNLEKKIRGAKK</sequence>
<dbReference type="RefSeq" id="XP_035346155.1">
    <property type="nucleotide sequence ID" value="XM_035490262.1"/>
</dbReference>
<protein>
    <submittedName>
        <fullName evidence="1">Uncharacterized protein</fullName>
    </submittedName>
</protein>
<dbReference type="OrthoDB" id="4215483at2759"/>
<dbReference type="SUPFAM" id="SSF56112">
    <property type="entry name" value="Protein kinase-like (PK-like)"/>
    <property type="match status" value="1"/>
</dbReference>
<keyword evidence="2" id="KW-1185">Reference proteome</keyword>
<dbReference type="EMBL" id="CP055901">
    <property type="protein sequence ID" value="QKX59978.1"/>
    <property type="molecule type" value="Genomic_DNA"/>
</dbReference>
<name>A0A7H8R1W5_TALRU</name>